<feature type="region of interest" description="Disordered" evidence="8">
    <location>
        <begin position="1080"/>
        <end position="1106"/>
    </location>
</feature>
<feature type="compositionally biased region" description="Low complexity" evidence="8">
    <location>
        <begin position="404"/>
        <end position="413"/>
    </location>
</feature>
<feature type="transmembrane region" description="Helical" evidence="9">
    <location>
        <begin position="1280"/>
        <end position="1299"/>
    </location>
</feature>
<evidence type="ECO:0000256" key="8">
    <source>
        <dbReference type="SAM" id="MobiDB-lite"/>
    </source>
</evidence>
<evidence type="ECO:0000256" key="6">
    <source>
        <dbReference type="ARBA" id="ARBA00022989"/>
    </source>
</evidence>
<reference evidence="11 12" key="1">
    <citation type="submission" date="2023-05" db="EMBL/GenBank/DDBJ databases">
        <title>A 100% complete, gapless, phased diploid assembly of the Scenedesmus obliquus UTEX 3031 genome.</title>
        <authorList>
            <person name="Biondi T.C."/>
            <person name="Hanschen E.R."/>
            <person name="Kwon T."/>
            <person name="Eng W."/>
            <person name="Kruse C.P.S."/>
            <person name="Koehler S.I."/>
            <person name="Kunde Y."/>
            <person name="Gleasner C.D."/>
            <person name="You Mak K.T."/>
            <person name="Polle J."/>
            <person name="Hovde B.T."/>
            <person name="Starkenburg S.R."/>
        </authorList>
    </citation>
    <scope>NUCLEOTIDE SEQUENCE [LARGE SCALE GENOMIC DNA]</scope>
    <source>
        <strain evidence="11 12">DOE0152z</strain>
    </source>
</reference>
<dbReference type="InterPro" id="IPR027417">
    <property type="entry name" value="P-loop_NTPase"/>
</dbReference>
<gene>
    <name evidence="11" type="ORF">OEZ85_004499</name>
</gene>
<feature type="transmembrane region" description="Helical" evidence="9">
    <location>
        <begin position="1242"/>
        <end position="1268"/>
    </location>
</feature>
<feature type="transmembrane region" description="Helical" evidence="9">
    <location>
        <begin position="1172"/>
        <end position="1190"/>
    </location>
</feature>
<dbReference type="Gene3D" id="3.40.50.300">
    <property type="entry name" value="P-loop containing nucleotide triphosphate hydrolases"/>
    <property type="match status" value="1"/>
</dbReference>
<dbReference type="Pfam" id="PF00005">
    <property type="entry name" value="ABC_tran"/>
    <property type="match status" value="1"/>
</dbReference>
<keyword evidence="3 9" id="KW-0812">Transmembrane</keyword>
<keyword evidence="12" id="KW-1185">Reference proteome</keyword>
<dbReference type="PROSITE" id="PS00211">
    <property type="entry name" value="ABC_TRANSPORTER_1"/>
    <property type="match status" value="1"/>
</dbReference>
<evidence type="ECO:0000256" key="3">
    <source>
        <dbReference type="ARBA" id="ARBA00022692"/>
    </source>
</evidence>
<evidence type="ECO:0000256" key="5">
    <source>
        <dbReference type="ARBA" id="ARBA00022840"/>
    </source>
</evidence>
<feature type="compositionally biased region" description="Low complexity" evidence="8">
    <location>
        <begin position="1089"/>
        <end position="1098"/>
    </location>
</feature>
<evidence type="ECO:0000313" key="11">
    <source>
        <dbReference type="EMBL" id="WIA22165.1"/>
    </source>
</evidence>
<dbReference type="Pfam" id="PF19055">
    <property type="entry name" value="ABC2_membrane_7"/>
    <property type="match status" value="2"/>
</dbReference>
<keyword evidence="5" id="KW-0067">ATP-binding</keyword>
<keyword evidence="4" id="KW-0547">Nucleotide-binding</keyword>
<evidence type="ECO:0000313" key="12">
    <source>
        <dbReference type="Proteomes" id="UP001244341"/>
    </source>
</evidence>
<feature type="transmembrane region" description="Helical" evidence="9">
    <location>
        <begin position="1480"/>
        <end position="1503"/>
    </location>
</feature>
<feature type="domain" description="AAA+ ATPase" evidence="10">
    <location>
        <begin position="498"/>
        <end position="736"/>
    </location>
</feature>
<dbReference type="InterPro" id="IPR043926">
    <property type="entry name" value="ABCG_dom"/>
</dbReference>
<evidence type="ECO:0000256" key="1">
    <source>
        <dbReference type="ARBA" id="ARBA00004141"/>
    </source>
</evidence>
<evidence type="ECO:0000259" key="10">
    <source>
        <dbReference type="SMART" id="SM00382"/>
    </source>
</evidence>
<name>A0ABY8ULD5_TETOB</name>
<dbReference type="SMART" id="SM00382">
    <property type="entry name" value="AAA"/>
    <property type="match status" value="1"/>
</dbReference>
<keyword evidence="7 9" id="KW-0472">Membrane</keyword>
<evidence type="ECO:0000256" key="9">
    <source>
        <dbReference type="SAM" id="Phobius"/>
    </source>
</evidence>
<organism evidence="11 12">
    <name type="scientific">Tetradesmus obliquus</name>
    <name type="common">Green alga</name>
    <name type="synonym">Acutodesmus obliquus</name>
    <dbReference type="NCBI Taxonomy" id="3088"/>
    <lineage>
        <taxon>Eukaryota</taxon>
        <taxon>Viridiplantae</taxon>
        <taxon>Chlorophyta</taxon>
        <taxon>core chlorophytes</taxon>
        <taxon>Chlorophyceae</taxon>
        <taxon>CS clade</taxon>
        <taxon>Sphaeropleales</taxon>
        <taxon>Scenedesmaceae</taxon>
        <taxon>Tetradesmus</taxon>
    </lineage>
</organism>
<dbReference type="InterPro" id="IPR050352">
    <property type="entry name" value="ABCG_transporters"/>
</dbReference>
<feature type="transmembrane region" description="Helical" evidence="9">
    <location>
        <begin position="214"/>
        <end position="236"/>
    </location>
</feature>
<dbReference type="InterPro" id="IPR003593">
    <property type="entry name" value="AAA+_ATPase"/>
</dbReference>
<evidence type="ECO:0000256" key="2">
    <source>
        <dbReference type="ARBA" id="ARBA00022448"/>
    </source>
</evidence>
<dbReference type="InterPro" id="IPR003439">
    <property type="entry name" value="ABC_transporter-like_ATP-bd"/>
</dbReference>
<dbReference type="PANTHER" id="PTHR48041">
    <property type="entry name" value="ABC TRANSPORTER G FAMILY MEMBER 28"/>
    <property type="match status" value="1"/>
</dbReference>
<dbReference type="EMBL" id="CP126221">
    <property type="protein sequence ID" value="WIA22165.1"/>
    <property type="molecule type" value="Genomic_DNA"/>
</dbReference>
<accession>A0ABY8ULD5</accession>
<comment type="subcellular location">
    <subcellularLocation>
        <location evidence="1">Membrane</location>
        <topology evidence="1">Multi-pass membrane protein</topology>
    </subcellularLocation>
</comment>
<dbReference type="PANTHER" id="PTHR48041:SF91">
    <property type="entry name" value="ABC TRANSPORTER G FAMILY MEMBER 28"/>
    <property type="match status" value="1"/>
</dbReference>
<feature type="region of interest" description="Disordered" evidence="8">
    <location>
        <begin position="341"/>
        <end position="413"/>
    </location>
</feature>
<dbReference type="SUPFAM" id="SSF52540">
    <property type="entry name" value="P-loop containing nucleoside triphosphate hydrolases"/>
    <property type="match status" value="1"/>
</dbReference>
<feature type="transmembrane region" description="Helical" evidence="9">
    <location>
        <begin position="1311"/>
        <end position="1331"/>
    </location>
</feature>
<keyword evidence="2" id="KW-0813">Transport</keyword>
<evidence type="ECO:0000256" key="7">
    <source>
        <dbReference type="ARBA" id="ARBA00023136"/>
    </source>
</evidence>
<dbReference type="InterPro" id="IPR017871">
    <property type="entry name" value="ABC_transporter-like_CS"/>
</dbReference>
<keyword evidence="6 9" id="KW-1133">Transmembrane helix</keyword>
<dbReference type="Proteomes" id="UP001244341">
    <property type="component" value="Chromosome 14b"/>
</dbReference>
<feature type="compositionally biased region" description="Low complexity" evidence="8">
    <location>
        <begin position="361"/>
        <end position="376"/>
    </location>
</feature>
<feature type="transmembrane region" description="Helical" evidence="9">
    <location>
        <begin position="1202"/>
        <end position="1221"/>
    </location>
</feature>
<protein>
    <recommendedName>
        <fullName evidence="10">AAA+ ATPase domain-containing protein</fullName>
    </recommendedName>
</protein>
<sequence length="1511" mass="162000">MTLAEEFSFEPTGLQAALARRGICIPCQLGEFCPPGTQEASLLSLSTCALQPLTANPSGKDGSLGQIVGSARACRGFSACPEGAYCPTPSAVQPCEPGRFCPEGSINSQNCNLTGLLVWNPFRTVRSEPQSLLESLVNAGHNLGGNSCPANATNPLQGCPPGSYCPTPEDVVICPIGHYWWCCAVEGSTGFTSFPVRCPILAGCIDQGLDFPDWSWLGLALMLLLLLLLMAVLEYVRVAGRRTRQGHTQEDEIMQLIGAVGFKMVGTHGSSYEVHRVNRQQPQPTGAHHHYLTDKASQLAAAPIHTGKKFILWAWAHAFKRELAEKKSEITMKFSGRLSGTARTSRASLGAGDTASPVSPGDAGNGAAASGAVKAGSHTVVTISGSSDGSGTGSGAAAPDVTPLQRQQQQQQQQQLLLASLDSLEAAEADNEYTINPRLTLVFKEVWVSDRGVDRNGFGQWERLALQDELAELDEQLDAAAAAGAKFIIPGVSGRFAHSQLHAIMGPSGCGKTSLCKALARRLPSNRVLGDIRVLASSAADSYKSESALAVCGHTGRLAQAKCDLAHMTGYVPQFDLLHESLTVLENLEIACRLRLPYSAAHNAAADLCDAWAAKRRQRRLRRGQVSGVVLEVMALMALNKVAHQVAHQVVGCSGSRMISGGQRKRVAIGVELVAKPALLWLDEPTSGLDAAVAYDVVGALKSSSERGMNVLAVMHQPRCSIFNMFDTCLLLSSCGHVVFAGPQRMALAYAAFLGFYIPPGENVADFLMDVIAGVVPRPQDSDYIPSQLSTMWSKCGEVWVARQLREEQRALSDPGMLQHAATATGVPVHIPAPASTPVVDWPWRPRDLEALLSRFHLLVDAKRDIRKNNSFAEQLADADGDNINDKGSVLSYEGFLTFWDEAGVKSLLGEEQFAVFISGVCMLTCAAARLQRNALLRQTSTKQKQQQQPPAAAAAAAGRSVALPPAAANAPAMSSSEAMQQVAKYRQALSRFRAASKVVLAANASAASGMQQLKEARQLRTASQVCSQMALAGPCATLDEARALCLNQLADFLIMQHLQEEAERQDTSTHVVGRLQQVKESSTDHEAAAAAHSSSSSFARHNKNPLLLPDLHQDDEEADALHKAAPLDPAARKVACTNAAAAVRRRRPPSLAHQVKLIVLRSARKWVSSRAALMTDLLLTALLGIAVGVAQGRDNNPQLSLLWMLITQLAYGCMMLARSINSYGTERHLFLQQESMGGVSVIAWVFGHQIFDCLGLLLHPALFFAWLYVLTLSPVPAGAYYMALVAVGWYCSGVGYLVSMAVSPRNSLIAGLAAAMILGGVANGIAPRLWTLAKAHPLTWLNGISYTRWGLQAVYISWLTPTHNQRAPAVAAFLGGLGFCGLDPEMLQTLQSHDSTRLTAGNGLNFTTSNATAGQDWWRMSSVQRADAMAAAAADAYAAARASNSDGLPDAAAAAAMTQLWQYYNHPEYLHANCRPQQILAFALLGGLGLMCRLLLWLLVWFKVRRKASE</sequence>
<evidence type="ECO:0000256" key="4">
    <source>
        <dbReference type="ARBA" id="ARBA00022741"/>
    </source>
</evidence>
<proteinExistence type="predicted"/>